<organism evidence="2">
    <name type="scientific">Fusarium acuminatum CS5907</name>
    <dbReference type="NCBI Taxonomy" id="1318461"/>
    <lineage>
        <taxon>Eukaryota</taxon>
        <taxon>Fungi</taxon>
        <taxon>Dikarya</taxon>
        <taxon>Ascomycota</taxon>
        <taxon>Pezizomycotina</taxon>
        <taxon>Sordariomycetes</taxon>
        <taxon>Hypocreomycetidae</taxon>
        <taxon>Hypocreales</taxon>
        <taxon>Nectriaceae</taxon>
        <taxon>Fusarium</taxon>
        <taxon>Fusarium tricinctum species complex</taxon>
    </lineage>
</organism>
<dbReference type="AlphaFoldDB" id="A0A096PET1"/>
<sequence length="65" mass="7215">MQDKNTSNEGARNLWEEKRGGKREDVKRQRGLTTGTCRLLRLHIGTDAGAGAGEDEDTVQTTDRN</sequence>
<feature type="compositionally biased region" description="Polar residues" evidence="1">
    <location>
        <begin position="1"/>
        <end position="10"/>
    </location>
</feature>
<reference evidence="2" key="1">
    <citation type="submission" date="2013-05" db="EMBL/GenBank/DDBJ databases">
        <title>Draft genome sequences of six wheat associated Fusarium spp. isolates.</title>
        <authorList>
            <person name="Moolhuijzen P.M."/>
            <person name="Manners J.M."/>
            <person name="Wilcox S."/>
            <person name="Bellgard M.I."/>
            <person name="Gardiner D.M."/>
        </authorList>
    </citation>
    <scope>NUCLEOTIDE SEQUENCE</scope>
    <source>
        <strain evidence="2">CS5907</strain>
        <strain evidence="2">CS5907</strain>
    </source>
</reference>
<protein>
    <submittedName>
        <fullName evidence="2">WGS project CBMG000000000 data, contig CS5907-c001433</fullName>
    </submittedName>
</protein>
<feature type="region of interest" description="Disordered" evidence="1">
    <location>
        <begin position="1"/>
        <end position="33"/>
    </location>
</feature>
<accession>A0A096PET1</accession>
<feature type="region of interest" description="Disordered" evidence="1">
    <location>
        <begin position="45"/>
        <end position="65"/>
    </location>
</feature>
<gene>
    <name evidence="2" type="ORF">BN851_0073530</name>
</gene>
<dbReference type="EMBL" id="CBMG010001429">
    <property type="protein sequence ID" value="CEG03591.1"/>
    <property type="molecule type" value="Genomic_DNA"/>
</dbReference>
<name>A0A096PET1_9HYPO</name>
<feature type="compositionally biased region" description="Basic and acidic residues" evidence="1">
    <location>
        <begin position="14"/>
        <end position="28"/>
    </location>
</feature>
<proteinExistence type="predicted"/>
<comment type="caution">
    <text evidence="2">The sequence shown here is derived from an EMBL/GenBank/DDBJ whole genome shotgun (WGS) entry which is preliminary data.</text>
</comment>
<evidence type="ECO:0000256" key="1">
    <source>
        <dbReference type="SAM" id="MobiDB-lite"/>
    </source>
</evidence>
<evidence type="ECO:0000313" key="2">
    <source>
        <dbReference type="EMBL" id="CEG03591.1"/>
    </source>
</evidence>